<proteinExistence type="predicted"/>
<name>A0A918R8T2_9SPHN</name>
<evidence type="ECO:0000313" key="7">
    <source>
        <dbReference type="Proteomes" id="UP000634139"/>
    </source>
</evidence>
<reference evidence="6" key="2">
    <citation type="submission" date="2020-09" db="EMBL/GenBank/DDBJ databases">
        <authorList>
            <person name="Sun Q."/>
            <person name="Kim S."/>
        </authorList>
    </citation>
    <scope>NUCLEOTIDE SEQUENCE</scope>
    <source>
        <strain evidence="6">KCTC 32422</strain>
    </source>
</reference>
<dbReference type="SMART" id="SM00862">
    <property type="entry name" value="Trans_reg_C"/>
    <property type="match status" value="1"/>
</dbReference>
<evidence type="ECO:0000256" key="1">
    <source>
        <dbReference type="ARBA" id="ARBA00023125"/>
    </source>
</evidence>
<dbReference type="Proteomes" id="UP000634139">
    <property type="component" value="Unassembled WGS sequence"/>
</dbReference>
<dbReference type="SMART" id="SM00448">
    <property type="entry name" value="REC"/>
    <property type="match status" value="1"/>
</dbReference>
<protein>
    <submittedName>
        <fullName evidence="6">DNA-binding response regulator</fullName>
    </submittedName>
</protein>
<evidence type="ECO:0000259" key="4">
    <source>
        <dbReference type="PROSITE" id="PS50110"/>
    </source>
</evidence>
<dbReference type="SUPFAM" id="SSF52172">
    <property type="entry name" value="CheY-like"/>
    <property type="match status" value="1"/>
</dbReference>
<keyword evidence="1 3" id="KW-0238">DNA-binding</keyword>
<dbReference type="Gene3D" id="6.10.250.690">
    <property type="match status" value="1"/>
</dbReference>
<evidence type="ECO:0000313" key="6">
    <source>
        <dbReference type="EMBL" id="GGZ88644.1"/>
    </source>
</evidence>
<dbReference type="AlphaFoldDB" id="A0A918R8T2"/>
<dbReference type="RefSeq" id="WP_189538763.1">
    <property type="nucleotide sequence ID" value="NZ_BMZD01000001.1"/>
</dbReference>
<dbReference type="InterPro" id="IPR011006">
    <property type="entry name" value="CheY-like_superfamily"/>
</dbReference>
<dbReference type="PROSITE" id="PS51755">
    <property type="entry name" value="OMPR_PHOB"/>
    <property type="match status" value="1"/>
</dbReference>
<evidence type="ECO:0000259" key="5">
    <source>
        <dbReference type="PROSITE" id="PS51755"/>
    </source>
</evidence>
<feature type="modified residue" description="4-aspartylphosphate" evidence="2">
    <location>
        <position position="51"/>
    </location>
</feature>
<dbReference type="InterPro" id="IPR039420">
    <property type="entry name" value="WalR-like"/>
</dbReference>
<organism evidence="6 7">
    <name type="scientific">Novosphingobium arvoryzae</name>
    <dbReference type="NCBI Taxonomy" id="1256514"/>
    <lineage>
        <taxon>Bacteria</taxon>
        <taxon>Pseudomonadati</taxon>
        <taxon>Pseudomonadota</taxon>
        <taxon>Alphaproteobacteria</taxon>
        <taxon>Sphingomonadales</taxon>
        <taxon>Sphingomonadaceae</taxon>
        <taxon>Novosphingobium</taxon>
    </lineage>
</organism>
<dbReference type="GO" id="GO:0000156">
    <property type="term" value="F:phosphorelay response regulator activity"/>
    <property type="evidence" value="ECO:0007669"/>
    <property type="project" value="TreeGrafter"/>
</dbReference>
<dbReference type="InterPro" id="IPR036388">
    <property type="entry name" value="WH-like_DNA-bd_sf"/>
</dbReference>
<evidence type="ECO:0000256" key="3">
    <source>
        <dbReference type="PROSITE-ProRule" id="PRU01091"/>
    </source>
</evidence>
<dbReference type="Gene3D" id="3.40.50.2300">
    <property type="match status" value="1"/>
</dbReference>
<dbReference type="CDD" id="cd00383">
    <property type="entry name" value="trans_reg_C"/>
    <property type="match status" value="1"/>
</dbReference>
<feature type="DNA-binding region" description="OmpR/PhoB-type" evidence="3">
    <location>
        <begin position="124"/>
        <end position="218"/>
    </location>
</feature>
<dbReference type="GO" id="GO:0005829">
    <property type="term" value="C:cytosol"/>
    <property type="evidence" value="ECO:0007669"/>
    <property type="project" value="TreeGrafter"/>
</dbReference>
<dbReference type="GO" id="GO:0032993">
    <property type="term" value="C:protein-DNA complex"/>
    <property type="evidence" value="ECO:0007669"/>
    <property type="project" value="TreeGrafter"/>
</dbReference>
<dbReference type="Pfam" id="PF00072">
    <property type="entry name" value="Response_reg"/>
    <property type="match status" value="1"/>
</dbReference>
<evidence type="ECO:0000256" key="2">
    <source>
        <dbReference type="PROSITE-ProRule" id="PRU00169"/>
    </source>
</evidence>
<dbReference type="Gene3D" id="1.10.10.10">
    <property type="entry name" value="Winged helix-like DNA-binding domain superfamily/Winged helix DNA-binding domain"/>
    <property type="match status" value="1"/>
</dbReference>
<accession>A0A918R8T2</accession>
<sequence length="218" mass="24674">MRLLLVEDDVELGRRLSERLRAADFAVELATSRSVAEDWPDVDQLGAIILDLGLPDGDGLDLVRHWRGVRVETPIVILTARGSWQDKVEGLNAGADDFVVKPVRFEELLARLNAQFRRQHGSRSPAIAAGDLRLDPLARTVELAGQGLALSRQEFRLLHLFMRRAGQVLSQADIMDDLYELDRERELNTVEVLVGRLRRKIGRGRITTLRGMGYRFER</sequence>
<reference evidence="6" key="1">
    <citation type="journal article" date="2014" name="Int. J. Syst. Evol. Microbiol.">
        <title>Complete genome sequence of Corynebacterium casei LMG S-19264T (=DSM 44701T), isolated from a smear-ripened cheese.</title>
        <authorList>
            <consortium name="US DOE Joint Genome Institute (JGI-PGF)"/>
            <person name="Walter F."/>
            <person name="Albersmeier A."/>
            <person name="Kalinowski J."/>
            <person name="Ruckert C."/>
        </authorList>
    </citation>
    <scope>NUCLEOTIDE SEQUENCE</scope>
    <source>
        <strain evidence="6">KCTC 32422</strain>
    </source>
</reference>
<dbReference type="PANTHER" id="PTHR48111">
    <property type="entry name" value="REGULATOR OF RPOS"/>
    <property type="match status" value="1"/>
</dbReference>
<gene>
    <name evidence="6" type="ORF">GCM10011617_04450</name>
</gene>
<feature type="domain" description="OmpR/PhoB-type" evidence="5">
    <location>
        <begin position="124"/>
        <end position="218"/>
    </location>
</feature>
<dbReference type="Pfam" id="PF00486">
    <property type="entry name" value="Trans_reg_C"/>
    <property type="match status" value="1"/>
</dbReference>
<dbReference type="PANTHER" id="PTHR48111:SF37">
    <property type="entry name" value="RESPONSE REGULATOR PROTEIN CARR"/>
    <property type="match status" value="1"/>
</dbReference>
<dbReference type="InterPro" id="IPR001789">
    <property type="entry name" value="Sig_transdc_resp-reg_receiver"/>
</dbReference>
<dbReference type="GO" id="GO:0006355">
    <property type="term" value="P:regulation of DNA-templated transcription"/>
    <property type="evidence" value="ECO:0007669"/>
    <property type="project" value="InterPro"/>
</dbReference>
<dbReference type="GO" id="GO:0000976">
    <property type="term" value="F:transcription cis-regulatory region binding"/>
    <property type="evidence" value="ECO:0007669"/>
    <property type="project" value="TreeGrafter"/>
</dbReference>
<dbReference type="PROSITE" id="PS50110">
    <property type="entry name" value="RESPONSE_REGULATORY"/>
    <property type="match status" value="1"/>
</dbReference>
<keyword evidence="2" id="KW-0597">Phosphoprotein</keyword>
<dbReference type="EMBL" id="BMZD01000001">
    <property type="protein sequence ID" value="GGZ88644.1"/>
    <property type="molecule type" value="Genomic_DNA"/>
</dbReference>
<feature type="domain" description="Response regulatory" evidence="4">
    <location>
        <begin position="2"/>
        <end position="116"/>
    </location>
</feature>
<keyword evidence="7" id="KW-1185">Reference proteome</keyword>
<dbReference type="InterPro" id="IPR001867">
    <property type="entry name" value="OmpR/PhoB-type_DNA-bd"/>
</dbReference>
<comment type="caution">
    <text evidence="6">The sequence shown here is derived from an EMBL/GenBank/DDBJ whole genome shotgun (WGS) entry which is preliminary data.</text>
</comment>